<sequence length="198" mass="21328">MRGHATTTTTTTTTKRPLETLAPDSPRPAPLPSQLRSTARHSGHPSTRPARFTRLPLSASASELDSIGNKDDRVNPYAGADAQGLALPKHQPMGKLMVAQVPNHDVADSCTFRSRIEHLIGAACEISPIYTSPLKLAESSPSSVAAQAYLQRLLRAPPMHIDPAFAADRWPGPFTEADPNRFLPGSIVRVQTAWGLLV</sequence>
<evidence type="ECO:0000313" key="2">
    <source>
        <dbReference type="EMBL" id="KXJ91635.1"/>
    </source>
</evidence>
<protein>
    <submittedName>
        <fullName evidence="2">Uncharacterized protein</fullName>
    </submittedName>
</protein>
<dbReference type="AlphaFoldDB" id="A0A136J383"/>
<dbReference type="Proteomes" id="UP000070501">
    <property type="component" value="Unassembled WGS sequence"/>
</dbReference>
<reference evidence="3" key="1">
    <citation type="submission" date="2016-02" db="EMBL/GenBank/DDBJ databases">
        <title>Draft genome sequence of Microdochium bolleyi, a fungal endophyte of beachgrass.</title>
        <authorList>
            <consortium name="DOE Joint Genome Institute"/>
            <person name="David A.S."/>
            <person name="May G."/>
            <person name="Haridas S."/>
            <person name="Lim J."/>
            <person name="Wang M."/>
            <person name="Labutti K."/>
            <person name="Lipzen A."/>
            <person name="Barry K."/>
            <person name="Grigoriev I.V."/>
        </authorList>
    </citation>
    <scope>NUCLEOTIDE SEQUENCE [LARGE SCALE GENOMIC DNA]</scope>
    <source>
        <strain evidence="3">J235TASD1</strain>
    </source>
</reference>
<gene>
    <name evidence="2" type="ORF">Micbo1qcDRAFT_174670</name>
</gene>
<feature type="compositionally biased region" description="Low complexity" evidence="1">
    <location>
        <begin position="1"/>
        <end position="14"/>
    </location>
</feature>
<proteinExistence type="predicted"/>
<evidence type="ECO:0000256" key="1">
    <source>
        <dbReference type="SAM" id="MobiDB-lite"/>
    </source>
</evidence>
<organism evidence="2 3">
    <name type="scientific">Microdochium bolleyi</name>
    <dbReference type="NCBI Taxonomy" id="196109"/>
    <lineage>
        <taxon>Eukaryota</taxon>
        <taxon>Fungi</taxon>
        <taxon>Dikarya</taxon>
        <taxon>Ascomycota</taxon>
        <taxon>Pezizomycotina</taxon>
        <taxon>Sordariomycetes</taxon>
        <taxon>Xylariomycetidae</taxon>
        <taxon>Xylariales</taxon>
        <taxon>Microdochiaceae</taxon>
        <taxon>Microdochium</taxon>
    </lineage>
</organism>
<dbReference type="InParanoid" id="A0A136J383"/>
<accession>A0A136J383</accession>
<dbReference type="EMBL" id="KQ964249">
    <property type="protein sequence ID" value="KXJ91635.1"/>
    <property type="molecule type" value="Genomic_DNA"/>
</dbReference>
<keyword evidence="3" id="KW-1185">Reference proteome</keyword>
<name>A0A136J383_9PEZI</name>
<evidence type="ECO:0000313" key="3">
    <source>
        <dbReference type="Proteomes" id="UP000070501"/>
    </source>
</evidence>
<feature type="region of interest" description="Disordered" evidence="1">
    <location>
        <begin position="1"/>
        <end position="57"/>
    </location>
</feature>